<reference evidence="2 3" key="1">
    <citation type="submission" date="2020-02" db="EMBL/GenBank/DDBJ databases">
        <authorList>
            <person name="Ma Q."/>
            <person name="Huang Y."/>
            <person name="Song X."/>
            <person name="Pei D."/>
        </authorList>
    </citation>
    <scope>NUCLEOTIDE SEQUENCE [LARGE SCALE GENOMIC DNA]</scope>
    <source>
        <strain evidence="2">Sxm20200214</strain>
        <tissue evidence="2">Leaf</tissue>
    </source>
</reference>
<dbReference type="Proteomes" id="UP000886595">
    <property type="component" value="Unassembled WGS sequence"/>
</dbReference>
<feature type="region of interest" description="Disordered" evidence="1">
    <location>
        <begin position="1"/>
        <end position="65"/>
    </location>
</feature>
<evidence type="ECO:0000256" key="1">
    <source>
        <dbReference type="SAM" id="MobiDB-lite"/>
    </source>
</evidence>
<feature type="compositionally biased region" description="Polar residues" evidence="1">
    <location>
        <begin position="9"/>
        <end position="29"/>
    </location>
</feature>
<proteinExistence type="predicted"/>
<organism evidence="2 3">
    <name type="scientific">Brassica carinata</name>
    <name type="common">Ethiopian mustard</name>
    <name type="synonym">Abyssinian cabbage</name>
    <dbReference type="NCBI Taxonomy" id="52824"/>
    <lineage>
        <taxon>Eukaryota</taxon>
        <taxon>Viridiplantae</taxon>
        <taxon>Streptophyta</taxon>
        <taxon>Embryophyta</taxon>
        <taxon>Tracheophyta</taxon>
        <taxon>Spermatophyta</taxon>
        <taxon>Magnoliopsida</taxon>
        <taxon>eudicotyledons</taxon>
        <taxon>Gunneridae</taxon>
        <taxon>Pentapetalae</taxon>
        <taxon>rosids</taxon>
        <taxon>malvids</taxon>
        <taxon>Brassicales</taxon>
        <taxon>Brassicaceae</taxon>
        <taxon>Brassiceae</taxon>
        <taxon>Brassica</taxon>
    </lineage>
</organism>
<feature type="compositionally biased region" description="Basic and acidic residues" evidence="1">
    <location>
        <begin position="86"/>
        <end position="95"/>
    </location>
</feature>
<protein>
    <submittedName>
        <fullName evidence="2">Uncharacterized protein</fullName>
    </submittedName>
</protein>
<keyword evidence="3" id="KW-1185">Reference proteome</keyword>
<evidence type="ECO:0000313" key="2">
    <source>
        <dbReference type="EMBL" id="KAG2297764.1"/>
    </source>
</evidence>
<sequence>MSGQENHDASQISTPSASEPKTPHSSDNAPNPKLDPNDVTPPPSPISGNAATTMPPEFNPYVFPSPVPKNTMDSVKDTLGKWGGDGCRRHQEGSRSLRKHLAAL</sequence>
<feature type="region of interest" description="Disordered" evidence="1">
    <location>
        <begin position="82"/>
        <end position="104"/>
    </location>
</feature>
<comment type="caution">
    <text evidence="2">The sequence shown here is derived from an EMBL/GenBank/DDBJ whole genome shotgun (WGS) entry which is preliminary data.</text>
</comment>
<dbReference type="OrthoDB" id="930397at2759"/>
<evidence type="ECO:0000313" key="3">
    <source>
        <dbReference type="Proteomes" id="UP000886595"/>
    </source>
</evidence>
<accession>A0A8X7V0N2</accession>
<name>A0A8X7V0N2_BRACI</name>
<dbReference type="AlphaFoldDB" id="A0A8X7V0N2"/>
<gene>
    <name evidence="2" type="ORF">Bca52824_034236</name>
</gene>
<dbReference type="EMBL" id="JAAMPC010000008">
    <property type="protein sequence ID" value="KAG2297764.1"/>
    <property type="molecule type" value="Genomic_DNA"/>
</dbReference>